<feature type="region of interest" description="Disordered" evidence="1">
    <location>
        <begin position="97"/>
        <end position="116"/>
    </location>
</feature>
<dbReference type="Proteomes" id="UP000757232">
    <property type="component" value="Unassembled WGS sequence"/>
</dbReference>
<comment type="caution">
    <text evidence="2">The sequence shown here is derived from an EMBL/GenBank/DDBJ whole genome shotgun (WGS) entry which is preliminary data.</text>
</comment>
<evidence type="ECO:0000313" key="3">
    <source>
        <dbReference type="Proteomes" id="UP000757232"/>
    </source>
</evidence>
<organism evidence="2 3">
    <name type="scientific">Sanghuangporus baumii</name>
    <name type="common">Phellinus baumii</name>
    <dbReference type="NCBI Taxonomy" id="108892"/>
    <lineage>
        <taxon>Eukaryota</taxon>
        <taxon>Fungi</taxon>
        <taxon>Dikarya</taxon>
        <taxon>Basidiomycota</taxon>
        <taxon>Agaricomycotina</taxon>
        <taxon>Agaricomycetes</taxon>
        <taxon>Hymenochaetales</taxon>
        <taxon>Hymenochaetaceae</taxon>
        <taxon>Sanghuangporus</taxon>
    </lineage>
</organism>
<gene>
    <name evidence="2" type="ORF">A7U60_g447</name>
</gene>
<keyword evidence="3" id="KW-1185">Reference proteome</keyword>
<reference evidence="2" key="1">
    <citation type="submission" date="2016-06" db="EMBL/GenBank/DDBJ databases">
        <title>Draft Genome sequence of the fungus Inonotus baumii.</title>
        <authorList>
            <person name="Zhu H."/>
            <person name="Lin W."/>
        </authorList>
    </citation>
    <scope>NUCLEOTIDE SEQUENCE</scope>
    <source>
        <strain evidence="2">821</strain>
    </source>
</reference>
<sequence>MNPPYSSSKCELCCREKVEICPPHRLRKNHRKKAEAKSDYIELTIPAEADVIPSAPDAITAMNKVATDPGYAELPGVQGSSQSNSTGMCSNVFAQPDMNEGVASDNPGPYSNQEGTSPLAMLFEGLHGFLLPNNNFPWYSSFTNGNMGEASSVNEDND</sequence>
<evidence type="ECO:0000256" key="1">
    <source>
        <dbReference type="SAM" id="MobiDB-lite"/>
    </source>
</evidence>
<name>A0A9Q5I5R5_SANBA</name>
<accession>A0A9Q5I5R5</accession>
<dbReference type="EMBL" id="LNZH02000023">
    <property type="protein sequence ID" value="OCB92173.1"/>
    <property type="molecule type" value="Genomic_DNA"/>
</dbReference>
<proteinExistence type="predicted"/>
<evidence type="ECO:0000313" key="2">
    <source>
        <dbReference type="EMBL" id="OCB92173.1"/>
    </source>
</evidence>
<dbReference type="AlphaFoldDB" id="A0A9Q5I5R5"/>
<protein>
    <submittedName>
        <fullName evidence="2">Uncharacterized protein</fullName>
    </submittedName>
</protein>